<accession>A0ABQ9GHT5</accession>
<protein>
    <submittedName>
        <fullName evidence="1">Uncharacterized protein</fullName>
    </submittedName>
</protein>
<organism evidence="1 2">
    <name type="scientific">Dryococelus australis</name>
    <dbReference type="NCBI Taxonomy" id="614101"/>
    <lineage>
        <taxon>Eukaryota</taxon>
        <taxon>Metazoa</taxon>
        <taxon>Ecdysozoa</taxon>
        <taxon>Arthropoda</taxon>
        <taxon>Hexapoda</taxon>
        <taxon>Insecta</taxon>
        <taxon>Pterygota</taxon>
        <taxon>Neoptera</taxon>
        <taxon>Polyneoptera</taxon>
        <taxon>Phasmatodea</taxon>
        <taxon>Verophasmatodea</taxon>
        <taxon>Anareolatae</taxon>
        <taxon>Phasmatidae</taxon>
        <taxon>Eurycanthinae</taxon>
        <taxon>Dryococelus</taxon>
    </lineage>
</organism>
<keyword evidence="2" id="KW-1185">Reference proteome</keyword>
<dbReference type="Proteomes" id="UP001159363">
    <property type="component" value="Chromosome 11"/>
</dbReference>
<evidence type="ECO:0000313" key="1">
    <source>
        <dbReference type="EMBL" id="KAJ8871564.1"/>
    </source>
</evidence>
<gene>
    <name evidence="1" type="ORF">PR048_027890</name>
</gene>
<name>A0ABQ9GHT5_9NEOP</name>
<comment type="caution">
    <text evidence="1">The sequence shown here is derived from an EMBL/GenBank/DDBJ whole genome shotgun (WGS) entry which is preliminary data.</text>
</comment>
<dbReference type="EMBL" id="JARBHB010000012">
    <property type="protein sequence ID" value="KAJ8871564.1"/>
    <property type="molecule type" value="Genomic_DNA"/>
</dbReference>
<reference evidence="1 2" key="1">
    <citation type="submission" date="2023-02" db="EMBL/GenBank/DDBJ databases">
        <title>LHISI_Scaffold_Assembly.</title>
        <authorList>
            <person name="Stuart O.P."/>
            <person name="Cleave R."/>
            <person name="Magrath M.J.L."/>
            <person name="Mikheyev A.S."/>
        </authorList>
    </citation>
    <scope>NUCLEOTIDE SEQUENCE [LARGE SCALE GENOMIC DNA]</scope>
    <source>
        <strain evidence="1">Daus_M_001</strain>
        <tissue evidence="1">Leg muscle</tissue>
    </source>
</reference>
<proteinExistence type="predicted"/>
<sequence>MQQAIEKRRRLQYIQYCEGPAFNLHTDFPLIEQYGHPTDLKNLLVQLTPLQARLRGLSAIVQISIAHWLRASTAEGDDWTGMLFYVLQEVSKNRRTNGKCDTHSRVSIHKYTHHDENPARHSEPLRLAAVGHLVCVTVSPLTHPHLLGRTSAPEIVVRALKTPRFMCVDITTLRLEPTKDSSERKQRLVEQESSLLFGGNSTSGHSKIKPDTALLQTVARHVARPLQTQTPVAERLACSPLTEGEPGSIPGRATSVLSHVGIVPDDAADWRVLEDLPFPPPIHSEAAPYSAQISSLYLPMFERHLYFSLCHSYVFVPAFHRDSNPVLANTGRDRYHSATLLRSTTPMTCLEISLFLLQPNSRLRFSSAPQRAMCLNGATIIFITYCGGRQDLLYSRWHSREKRDTGRSVRIRDTANDITTICGLPRNEVTRIQFILLTLPLLLFRFLSPPSPVFFTATGGNSDMTQLPRGDATTVVPIHAPVIVQDFSVEVSVTVLERMQGVEKIGFGKERSVRGLKHKYCEHRNHRSAVISFGTARYLLRRCLHDHHYQMPGNSRIRNAPHEYMVKTTTFLCDFLINEASNELFRNSIFYLAASLLASHQGEPGQSQSAVGPLPDTRCGNYAGQCRWSAGFLGDLPFLPPLHIISVLLHTHLYRPSSALKTSLLPAAQISSLAQPFRPYTEYISTLVHVLDDSEPIADLQGNTQLTDSWGSSIHRTEESSLQVIGLAKFSYPYQSRPFERPYKKDIAVVFFNKEISELTMLELHSSTVYKALSCRHIPPAAIHVADGKWQAELSLGVCFGEHWQRNFLIIAEESPRLRTTDYYPSSFEINVLKTSLPSLA</sequence>
<evidence type="ECO:0000313" key="2">
    <source>
        <dbReference type="Proteomes" id="UP001159363"/>
    </source>
</evidence>